<evidence type="ECO:0008006" key="4">
    <source>
        <dbReference type="Google" id="ProtNLM"/>
    </source>
</evidence>
<protein>
    <recommendedName>
        <fullName evidence="4">Spindle and kinetochore-associated protein 3</fullName>
    </recommendedName>
</protein>
<feature type="compositionally biased region" description="Pro residues" evidence="1">
    <location>
        <begin position="247"/>
        <end position="256"/>
    </location>
</feature>
<keyword evidence="3" id="KW-1185">Reference proteome</keyword>
<accession>A0AB34JVB0</accession>
<sequence>MATTCPASFCASLSSFLNSVEREADGLMAQLQQPPPPPVAPIPLEASVASVRAAAAALAAAANVGTLREAVRLAREMQQHTEEATRATEAQLALFGYRPPEHAALAPASPSTRSPLVLVPAEASQRAFSPSASPSEIGISALSLHVLEGRAHAPPPHPPPPLPPAAVEAPPPREVEGARSRSPYDEAVLINFSPLAPMAPPAAARTPPSPAMSLSPSMSPLRSLATISPPRASTNESPVLPEEETPRVPPPPPPPPLDDDQDNIFPLMDQLSHEEYETIPPYLRNPLQMPLGKLNEAIATVNEFVTDKRFEGATPDHVTVDELSQLLRLGSRCRTFLLLLIHCGRLRALDAKKADNAVSAPPGAARYRITGGGGSL</sequence>
<dbReference type="AlphaFoldDB" id="A0AB34JVB0"/>
<evidence type="ECO:0000313" key="2">
    <source>
        <dbReference type="EMBL" id="KAL1524862.1"/>
    </source>
</evidence>
<dbReference type="EMBL" id="JBGBPQ010000004">
    <property type="protein sequence ID" value="KAL1524862.1"/>
    <property type="molecule type" value="Genomic_DNA"/>
</dbReference>
<dbReference type="Proteomes" id="UP001515480">
    <property type="component" value="Unassembled WGS sequence"/>
</dbReference>
<feature type="compositionally biased region" description="Low complexity" evidence="1">
    <location>
        <begin position="201"/>
        <end position="225"/>
    </location>
</feature>
<feature type="compositionally biased region" description="Pro residues" evidence="1">
    <location>
        <begin position="153"/>
        <end position="170"/>
    </location>
</feature>
<proteinExistence type="predicted"/>
<feature type="region of interest" description="Disordered" evidence="1">
    <location>
        <begin position="199"/>
        <end position="261"/>
    </location>
</feature>
<name>A0AB34JVB0_PRYPA</name>
<evidence type="ECO:0000256" key="1">
    <source>
        <dbReference type="SAM" id="MobiDB-lite"/>
    </source>
</evidence>
<evidence type="ECO:0000313" key="3">
    <source>
        <dbReference type="Proteomes" id="UP001515480"/>
    </source>
</evidence>
<feature type="compositionally biased region" description="Basic and acidic residues" evidence="1">
    <location>
        <begin position="171"/>
        <end position="182"/>
    </location>
</feature>
<gene>
    <name evidence="2" type="ORF">AB1Y20_019742</name>
</gene>
<feature type="region of interest" description="Disordered" evidence="1">
    <location>
        <begin position="150"/>
        <end position="182"/>
    </location>
</feature>
<comment type="caution">
    <text evidence="2">The sequence shown here is derived from an EMBL/GenBank/DDBJ whole genome shotgun (WGS) entry which is preliminary data.</text>
</comment>
<reference evidence="2 3" key="1">
    <citation type="journal article" date="2024" name="Science">
        <title>Giant polyketide synthase enzymes in the biosynthesis of giant marine polyether toxins.</title>
        <authorList>
            <person name="Fallon T.R."/>
            <person name="Shende V.V."/>
            <person name="Wierzbicki I.H."/>
            <person name="Pendleton A.L."/>
            <person name="Watervoot N.F."/>
            <person name="Auber R.P."/>
            <person name="Gonzalez D.J."/>
            <person name="Wisecaver J.H."/>
            <person name="Moore B.S."/>
        </authorList>
    </citation>
    <scope>NUCLEOTIDE SEQUENCE [LARGE SCALE GENOMIC DNA]</scope>
    <source>
        <strain evidence="2 3">12B1</strain>
    </source>
</reference>
<organism evidence="2 3">
    <name type="scientific">Prymnesium parvum</name>
    <name type="common">Toxic golden alga</name>
    <dbReference type="NCBI Taxonomy" id="97485"/>
    <lineage>
        <taxon>Eukaryota</taxon>
        <taxon>Haptista</taxon>
        <taxon>Haptophyta</taxon>
        <taxon>Prymnesiophyceae</taxon>
        <taxon>Prymnesiales</taxon>
        <taxon>Prymnesiaceae</taxon>
        <taxon>Prymnesium</taxon>
    </lineage>
</organism>